<accession>A0AC35EWX6</accession>
<proteinExistence type="predicted"/>
<evidence type="ECO:0000313" key="1">
    <source>
        <dbReference type="Proteomes" id="UP000887580"/>
    </source>
</evidence>
<dbReference type="Proteomes" id="UP000887580">
    <property type="component" value="Unplaced"/>
</dbReference>
<dbReference type="WBParaSite" id="PS1159_v2.g10865.t1">
    <property type="protein sequence ID" value="PS1159_v2.g10865.t1"/>
    <property type="gene ID" value="PS1159_v2.g10865"/>
</dbReference>
<reference evidence="2" key="1">
    <citation type="submission" date="2022-11" db="UniProtKB">
        <authorList>
            <consortium name="WormBaseParasite"/>
        </authorList>
    </citation>
    <scope>IDENTIFICATION</scope>
</reference>
<evidence type="ECO:0000313" key="2">
    <source>
        <dbReference type="WBParaSite" id="PS1159_v2.g10865.t1"/>
    </source>
</evidence>
<protein>
    <submittedName>
        <fullName evidence="2">LRRCT domain-containing protein</fullName>
    </submittedName>
</protein>
<name>A0AC35EWX6_9BILA</name>
<sequence>MIPENLLNWQNLKEFGLGNNPFICNCSMTWLINDILSPTHSINLKSFLSEQYHSVGYSTQIPEENGFKCFGPLVLKNIPFSHISQTLCPNKINEKPKIIYLKENVSIITAIFVLAACAFTFMLGIFIAPFVRRFYQSKNRDAGFSNQNFIDERNVEDFDVEKSFY</sequence>
<organism evidence="1 2">
    <name type="scientific">Panagrolaimus sp. PS1159</name>
    <dbReference type="NCBI Taxonomy" id="55785"/>
    <lineage>
        <taxon>Eukaryota</taxon>
        <taxon>Metazoa</taxon>
        <taxon>Ecdysozoa</taxon>
        <taxon>Nematoda</taxon>
        <taxon>Chromadorea</taxon>
        <taxon>Rhabditida</taxon>
        <taxon>Tylenchina</taxon>
        <taxon>Panagrolaimomorpha</taxon>
        <taxon>Panagrolaimoidea</taxon>
        <taxon>Panagrolaimidae</taxon>
        <taxon>Panagrolaimus</taxon>
    </lineage>
</organism>